<evidence type="ECO:0000256" key="5">
    <source>
        <dbReference type="ARBA" id="ARBA00035651"/>
    </source>
</evidence>
<feature type="region of interest" description="Disordered" evidence="6">
    <location>
        <begin position="262"/>
        <end position="311"/>
    </location>
</feature>
<dbReference type="PANTHER" id="PTHR14952">
    <property type="entry name" value="ROPPORIN-1-LIKE PROTEIN"/>
    <property type="match status" value="1"/>
</dbReference>
<sequence>MHHLIQRGKLRSQVINVPEGLPELLSDITREVLRCQPTSECLCQFIIDYLHSMIMARDKARIVKSAINQALNIVDDVIGDMCICDIPKEKIDYMCEAMEECFRRFLAQRRCEMGKEKEIIKFNESDMLDQLVKKCKFTDDELKLSRPAIEAAYQKFVNAYMTAKDTTEGIDSLYQYFREREIKRLEEKLRIEAAVKIQSRFRGFLTRRSLFLDEPIKPPSITRPDIEQDVKQLDMAARKIQQFFRRHISLIENLQDPCSPASNLSLTAHPVDPQGRYEEKPYEDQQDDHIDEVNVDTEPINDNVTEEVHNN</sequence>
<dbReference type="Pfam" id="PF00612">
    <property type="entry name" value="IQ"/>
    <property type="match status" value="1"/>
</dbReference>
<keyword evidence="4" id="KW-0966">Cell projection</keyword>
<keyword evidence="2" id="KW-0282">Flagellum</keyword>
<dbReference type="CDD" id="cd12084">
    <property type="entry name" value="DD_RII_PKA-like"/>
    <property type="match status" value="1"/>
</dbReference>
<dbReference type="SUPFAM" id="SSF47391">
    <property type="entry name" value="Dimerization-anchoring domain of cAMP-dependent PK regulatory subunit"/>
    <property type="match status" value="1"/>
</dbReference>
<dbReference type="InterPro" id="IPR000048">
    <property type="entry name" value="IQ_motif_EF-hand-BS"/>
</dbReference>
<evidence type="ECO:0000256" key="4">
    <source>
        <dbReference type="ARBA" id="ARBA00023273"/>
    </source>
</evidence>
<feature type="compositionally biased region" description="Basic and acidic residues" evidence="6">
    <location>
        <begin position="275"/>
        <end position="292"/>
    </location>
</feature>
<name>A0A0L0CCK0_LUCCU</name>
<dbReference type="OrthoDB" id="26525at2759"/>
<dbReference type="PANTHER" id="PTHR14952:SF21">
    <property type="entry name" value="IQ DOMAIN-CONTAINING PROTEIN E"/>
    <property type="match status" value="1"/>
</dbReference>
<dbReference type="Gene3D" id="1.20.5.190">
    <property type="match status" value="1"/>
</dbReference>
<gene>
    <name evidence="7" type="ORF">FF38_08510</name>
</gene>
<keyword evidence="8" id="KW-1185">Reference proteome</keyword>
<dbReference type="PROSITE" id="PS50096">
    <property type="entry name" value="IQ"/>
    <property type="match status" value="1"/>
</dbReference>
<keyword evidence="3" id="KW-0969">Cilium</keyword>
<evidence type="ECO:0000313" key="8">
    <source>
        <dbReference type="Proteomes" id="UP000037069"/>
    </source>
</evidence>
<evidence type="ECO:0000256" key="2">
    <source>
        <dbReference type="ARBA" id="ARBA00022846"/>
    </source>
</evidence>
<comment type="similarity">
    <text evidence="5">Belongs to the ropporin family.</text>
</comment>
<evidence type="ECO:0000313" key="7">
    <source>
        <dbReference type="EMBL" id="KNC29937.1"/>
    </source>
</evidence>
<dbReference type="EMBL" id="JRES01000608">
    <property type="protein sequence ID" value="KNC29937.1"/>
    <property type="molecule type" value="Genomic_DNA"/>
</dbReference>
<evidence type="ECO:0000256" key="3">
    <source>
        <dbReference type="ARBA" id="ARBA00023069"/>
    </source>
</evidence>
<dbReference type="AlphaFoldDB" id="A0A0L0CCK0"/>
<evidence type="ECO:0000256" key="1">
    <source>
        <dbReference type="ARBA" id="ARBA00004230"/>
    </source>
</evidence>
<dbReference type="STRING" id="7375.A0A0L0CCK0"/>
<dbReference type="GO" id="GO:0031514">
    <property type="term" value="C:motile cilium"/>
    <property type="evidence" value="ECO:0007669"/>
    <property type="project" value="UniProtKB-SubCell"/>
</dbReference>
<dbReference type="Gene3D" id="1.20.890.10">
    <property type="entry name" value="cAMP-dependent protein kinase regulatory subunit, dimerization-anchoring domain"/>
    <property type="match status" value="1"/>
</dbReference>
<dbReference type="Proteomes" id="UP000037069">
    <property type="component" value="Unassembled WGS sequence"/>
</dbReference>
<dbReference type="CDD" id="cd23767">
    <property type="entry name" value="IQCD"/>
    <property type="match status" value="1"/>
</dbReference>
<comment type="caution">
    <text evidence="7">The sequence shown here is derived from an EMBL/GenBank/DDBJ whole genome shotgun (WGS) entry which is preliminary data.</text>
</comment>
<organism evidence="7 8">
    <name type="scientific">Lucilia cuprina</name>
    <name type="common">Green bottle fly</name>
    <name type="synonym">Australian sheep blowfly</name>
    <dbReference type="NCBI Taxonomy" id="7375"/>
    <lineage>
        <taxon>Eukaryota</taxon>
        <taxon>Metazoa</taxon>
        <taxon>Ecdysozoa</taxon>
        <taxon>Arthropoda</taxon>
        <taxon>Hexapoda</taxon>
        <taxon>Insecta</taxon>
        <taxon>Pterygota</taxon>
        <taxon>Neoptera</taxon>
        <taxon>Endopterygota</taxon>
        <taxon>Diptera</taxon>
        <taxon>Brachycera</taxon>
        <taxon>Muscomorpha</taxon>
        <taxon>Oestroidea</taxon>
        <taxon>Calliphoridae</taxon>
        <taxon>Luciliinae</taxon>
        <taxon>Lucilia</taxon>
    </lineage>
</organism>
<accession>A0A0L0CCK0</accession>
<proteinExistence type="inferred from homology"/>
<comment type="subcellular location">
    <subcellularLocation>
        <location evidence="1">Cell projection</location>
        <location evidence="1">Cilium</location>
        <location evidence="1">Flagellum</location>
    </subcellularLocation>
</comment>
<reference evidence="7 8" key="1">
    <citation type="journal article" date="2015" name="Nat. Commun.">
        <title>Lucilia cuprina genome unlocks parasitic fly biology to underpin future interventions.</title>
        <authorList>
            <person name="Anstead C.A."/>
            <person name="Korhonen P.K."/>
            <person name="Young N.D."/>
            <person name="Hall R.S."/>
            <person name="Jex A.R."/>
            <person name="Murali S.C."/>
            <person name="Hughes D.S."/>
            <person name="Lee S.F."/>
            <person name="Perry T."/>
            <person name="Stroehlein A.J."/>
            <person name="Ansell B.R."/>
            <person name="Breugelmans B."/>
            <person name="Hofmann A."/>
            <person name="Qu J."/>
            <person name="Dugan S."/>
            <person name="Lee S.L."/>
            <person name="Chao H."/>
            <person name="Dinh H."/>
            <person name="Han Y."/>
            <person name="Doddapaneni H.V."/>
            <person name="Worley K.C."/>
            <person name="Muzny D.M."/>
            <person name="Ioannidis P."/>
            <person name="Waterhouse R.M."/>
            <person name="Zdobnov E.M."/>
            <person name="James P.J."/>
            <person name="Bagnall N.H."/>
            <person name="Kotze A.C."/>
            <person name="Gibbs R.A."/>
            <person name="Richards S."/>
            <person name="Batterham P."/>
            <person name="Gasser R.B."/>
        </authorList>
    </citation>
    <scope>NUCLEOTIDE SEQUENCE [LARGE SCALE GENOMIC DNA]</scope>
    <source>
        <strain evidence="7 8">LS</strain>
        <tissue evidence="7">Full body</tissue>
    </source>
</reference>
<evidence type="ECO:0000256" key="6">
    <source>
        <dbReference type="SAM" id="MobiDB-lite"/>
    </source>
</evidence>
<protein>
    <submittedName>
        <fullName evidence="7">Uncharacterized protein</fullName>
    </submittedName>
</protein>